<organism evidence="2 3">
    <name type="scientific">Kangiella aquimarina</name>
    <dbReference type="NCBI Taxonomy" id="261965"/>
    <lineage>
        <taxon>Bacteria</taxon>
        <taxon>Pseudomonadati</taxon>
        <taxon>Pseudomonadota</taxon>
        <taxon>Gammaproteobacteria</taxon>
        <taxon>Kangiellales</taxon>
        <taxon>Kangiellaceae</taxon>
        <taxon>Kangiella</taxon>
    </lineage>
</organism>
<keyword evidence="3" id="KW-1185">Reference proteome</keyword>
<feature type="signal peptide" evidence="1">
    <location>
        <begin position="1"/>
        <end position="29"/>
    </location>
</feature>
<dbReference type="EMBL" id="CP140158">
    <property type="protein sequence ID" value="WQG85907.1"/>
    <property type="molecule type" value="Genomic_DNA"/>
</dbReference>
<gene>
    <name evidence="2" type="ORF">SR900_03245</name>
</gene>
<evidence type="ECO:0000313" key="2">
    <source>
        <dbReference type="EMBL" id="WQG85907.1"/>
    </source>
</evidence>
<evidence type="ECO:0000313" key="3">
    <source>
        <dbReference type="Proteomes" id="UP001324185"/>
    </source>
</evidence>
<dbReference type="Gene3D" id="3.10.20.310">
    <property type="entry name" value="membrane protein fhac"/>
    <property type="match status" value="1"/>
</dbReference>
<keyword evidence="1" id="KW-0732">Signal</keyword>
<proteinExistence type="predicted"/>
<reference evidence="2 3" key="1">
    <citation type="submission" date="2023-11" db="EMBL/GenBank/DDBJ databases">
        <title>MicrobeMod: A computational toolkit for identifying prokaryotic methylation and restriction-modification with nanopore sequencing.</title>
        <authorList>
            <person name="Crits-Christoph A."/>
            <person name="Kang S.C."/>
            <person name="Lee H."/>
            <person name="Ostrov N."/>
        </authorList>
    </citation>
    <scope>NUCLEOTIDE SEQUENCE [LARGE SCALE GENOMIC DNA]</scope>
    <source>
        <strain evidence="2 3">DSMZ 16071</strain>
    </source>
</reference>
<name>A0ABZ0X5P1_9GAMM</name>
<protein>
    <submittedName>
        <fullName evidence="2">Uncharacterized protein</fullName>
    </submittedName>
</protein>
<accession>A0ABZ0X5P1</accession>
<dbReference type="Proteomes" id="UP001324185">
    <property type="component" value="Chromosome"/>
</dbReference>
<feature type="chain" id="PRO_5045584844" evidence="1">
    <location>
        <begin position="30"/>
        <end position="530"/>
    </location>
</feature>
<dbReference type="RefSeq" id="WP_228127055.1">
    <property type="nucleotide sequence ID" value="NZ_CP140158.1"/>
</dbReference>
<sequence length="530" mass="61030">MKACRAIVAVANLMVVAAMLTITATIGQAEEQVKIEKIQITVNPIFSEEERTGWLYETADKLHIDTYPYVIRRLLPFKEGDLINLRTVDEAERILRSKSFLRDARVTWQKSENGGIIIDVNTWENWTLVPKVDVSRKGGVTEYSYGIEDDNLLGHGLRATMLYFKEQQRSGYSLVLSSQVSTENHLQASLVLSDTSDGEQYSLGLSKPFYTLDDEWGAELYINTERREDTIYSNDEEINVFGHEIDHFEGSYGISEGLVNDRTIRYEFGYTQRKDTFMESPLTIGLPQERDFSYPWLGLEYIEDNFIKTRNLYLIGRVEDVQLGWRHNVRLGVNTSNSEYQKALHWYWYSRYTNQINEEHIYTTWLSGEGVEPENGLSPTYYYSLGYEYFHHASDTRIWYGKLQFWGAENPFIDRPISIGGESGLRGYPLQYQHGDQAYLLNLEKRYYPGINLFKLVDVGFAAFTDIGRARGDTLYPNQEEGTLVSVGLGIRLFFSRSSGRNLVNINFAKPVNSDFLSEWDFSITATTSF</sequence>
<evidence type="ECO:0000256" key="1">
    <source>
        <dbReference type="SAM" id="SignalP"/>
    </source>
</evidence>
<dbReference type="Gene3D" id="2.40.160.50">
    <property type="entry name" value="membrane protein fhac: a member of the omp85/tpsb transporter family"/>
    <property type="match status" value="1"/>
</dbReference>